<dbReference type="InterPro" id="IPR036909">
    <property type="entry name" value="Cyt_c-like_dom_sf"/>
</dbReference>
<protein>
    <submittedName>
        <fullName evidence="9">Cytochrome c-552</fullName>
    </submittedName>
</protein>
<feature type="chain" id="PRO_5004154345" evidence="7">
    <location>
        <begin position="21"/>
        <end position="100"/>
    </location>
</feature>
<keyword evidence="1" id="KW-0813">Transport</keyword>
<evidence type="ECO:0000256" key="5">
    <source>
        <dbReference type="ARBA" id="ARBA00023004"/>
    </source>
</evidence>
<dbReference type="PROSITE" id="PS51007">
    <property type="entry name" value="CYTC"/>
    <property type="match status" value="1"/>
</dbReference>
<dbReference type="RefSeq" id="WP_005353909.1">
    <property type="nucleotide sequence ID" value="NZ_APVG01000027.1"/>
</dbReference>
<keyword evidence="7" id="KW-0732">Signal</keyword>
<evidence type="ECO:0000256" key="2">
    <source>
        <dbReference type="ARBA" id="ARBA00022617"/>
    </source>
</evidence>
<name>N9V949_9GAMM</name>
<dbReference type="GO" id="GO:0020037">
    <property type="term" value="F:heme binding"/>
    <property type="evidence" value="ECO:0007669"/>
    <property type="project" value="InterPro"/>
</dbReference>
<keyword evidence="3 6" id="KW-0479">Metal-binding</keyword>
<accession>N9V949</accession>
<dbReference type="AlphaFoldDB" id="N9V949"/>
<dbReference type="Pfam" id="PF00034">
    <property type="entry name" value="Cytochrom_C"/>
    <property type="match status" value="1"/>
</dbReference>
<reference evidence="9 10" key="1">
    <citation type="journal article" date="2013" name="Genome Announc.">
        <title>Draft Genome Sequence of the Aeromonas diversa Type Strain.</title>
        <authorList>
            <person name="Farfan M."/>
            <person name="Spataro N."/>
            <person name="Sanglas A."/>
            <person name="Albarral V."/>
            <person name="Loren J.G."/>
            <person name="Bosch E."/>
            <person name="Fuste M.C."/>
        </authorList>
    </citation>
    <scope>NUCLEOTIDE SEQUENCE [LARGE SCALE GENOMIC DNA]</scope>
    <source>
        <strain evidence="9 10">2478-85</strain>
    </source>
</reference>
<comment type="caution">
    <text evidence="9">The sequence shown here is derived from an EMBL/GenBank/DDBJ whole genome shotgun (WGS) entry which is preliminary data.</text>
</comment>
<dbReference type="EMBL" id="APVG01000027">
    <property type="protein sequence ID" value="ENY71787.1"/>
    <property type="molecule type" value="Genomic_DNA"/>
</dbReference>
<feature type="domain" description="Cytochrome c" evidence="8">
    <location>
        <begin position="21"/>
        <end position="99"/>
    </location>
</feature>
<dbReference type="InterPro" id="IPR050597">
    <property type="entry name" value="Cytochrome_c_Oxidase_Subunit"/>
</dbReference>
<dbReference type="eggNOG" id="COG2863">
    <property type="taxonomic scope" value="Bacteria"/>
</dbReference>
<dbReference type="Gene3D" id="1.10.760.10">
    <property type="entry name" value="Cytochrome c-like domain"/>
    <property type="match status" value="1"/>
</dbReference>
<evidence type="ECO:0000313" key="10">
    <source>
        <dbReference type="Proteomes" id="UP000023775"/>
    </source>
</evidence>
<evidence type="ECO:0000256" key="4">
    <source>
        <dbReference type="ARBA" id="ARBA00022982"/>
    </source>
</evidence>
<feature type="signal peptide" evidence="7">
    <location>
        <begin position="1"/>
        <end position="20"/>
    </location>
</feature>
<dbReference type="InterPro" id="IPR009056">
    <property type="entry name" value="Cyt_c-like_dom"/>
</dbReference>
<dbReference type="Proteomes" id="UP000023775">
    <property type="component" value="Unassembled WGS sequence"/>
</dbReference>
<dbReference type="GO" id="GO:0009055">
    <property type="term" value="F:electron transfer activity"/>
    <property type="evidence" value="ECO:0007669"/>
    <property type="project" value="InterPro"/>
</dbReference>
<organism evidence="9 10">
    <name type="scientific">Aeromonas diversa CDC 2478-85</name>
    <dbReference type="NCBI Taxonomy" id="1268237"/>
    <lineage>
        <taxon>Bacteria</taxon>
        <taxon>Pseudomonadati</taxon>
        <taxon>Pseudomonadota</taxon>
        <taxon>Gammaproteobacteria</taxon>
        <taxon>Aeromonadales</taxon>
        <taxon>Aeromonadaceae</taxon>
        <taxon>Aeromonas</taxon>
    </lineage>
</organism>
<keyword evidence="5 6" id="KW-0408">Iron</keyword>
<keyword evidence="2 6" id="KW-0349">Heme</keyword>
<dbReference type="SUPFAM" id="SSF46626">
    <property type="entry name" value="Cytochrome c"/>
    <property type="match status" value="1"/>
</dbReference>
<evidence type="ECO:0000259" key="8">
    <source>
        <dbReference type="PROSITE" id="PS51007"/>
    </source>
</evidence>
<proteinExistence type="predicted"/>
<evidence type="ECO:0000313" key="9">
    <source>
        <dbReference type="EMBL" id="ENY71787.1"/>
    </source>
</evidence>
<dbReference type="PANTHER" id="PTHR33751:SF9">
    <property type="entry name" value="CYTOCHROME C4"/>
    <property type="match status" value="1"/>
</dbReference>
<sequence>MKYFPFAAILLVLGAPSLHAADAAAGKEKAMVCAACHGVEGKAMIPGYPHLAGQSAQYTAKQLKAFRDGSRSDPLMAPLAKALSDADIENLAAWYASLSP</sequence>
<evidence type="ECO:0000256" key="6">
    <source>
        <dbReference type="PROSITE-ProRule" id="PRU00433"/>
    </source>
</evidence>
<evidence type="ECO:0000256" key="1">
    <source>
        <dbReference type="ARBA" id="ARBA00022448"/>
    </source>
</evidence>
<dbReference type="GO" id="GO:0046872">
    <property type="term" value="F:metal ion binding"/>
    <property type="evidence" value="ECO:0007669"/>
    <property type="project" value="UniProtKB-KW"/>
</dbReference>
<keyword evidence="4" id="KW-0249">Electron transport</keyword>
<evidence type="ECO:0000256" key="7">
    <source>
        <dbReference type="SAM" id="SignalP"/>
    </source>
</evidence>
<dbReference type="OrthoDB" id="9796421at2"/>
<gene>
    <name evidence="9" type="ORF">G114_11260</name>
</gene>
<keyword evidence="10" id="KW-1185">Reference proteome</keyword>
<evidence type="ECO:0000256" key="3">
    <source>
        <dbReference type="ARBA" id="ARBA00022723"/>
    </source>
</evidence>
<dbReference type="PATRIC" id="fig|1268237.3.peg.2216"/>
<dbReference type="PANTHER" id="PTHR33751">
    <property type="entry name" value="CBB3-TYPE CYTOCHROME C OXIDASE SUBUNIT FIXP"/>
    <property type="match status" value="1"/>
</dbReference>